<dbReference type="OrthoDB" id="11088at2157"/>
<evidence type="ECO:0000313" key="9">
    <source>
        <dbReference type="EMBL" id="TSD15620.1"/>
    </source>
</evidence>
<dbReference type="AlphaFoldDB" id="A0A554NF52"/>
<dbReference type="SUPFAM" id="SSF49503">
    <property type="entry name" value="Cupredoxins"/>
    <property type="match status" value="1"/>
</dbReference>
<keyword evidence="7" id="KW-0812">Transmembrane</keyword>
<dbReference type="InParanoid" id="A0A554NF52"/>
<dbReference type="GO" id="GO:0005507">
    <property type="term" value="F:copper ion binding"/>
    <property type="evidence" value="ECO:0007669"/>
    <property type="project" value="InterPro"/>
</dbReference>
<dbReference type="Proteomes" id="UP000319894">
    <property type="component" value="Unassembled WGS sequence"/>
</dbReference>
<dbReference type="GO" id="GO:0016020">
    <property type="term" value="C:membrane"/>
    <property type="evidence" value="ECO:0007669"/>
    <property type="project" value="UniProtKB-SubCell"/>
</dbReference>
<evidence type="ECO:0000313" key="10">
    <source>
        <dbReference type="Proteomes" id="UP000319894"/>
    </source>
</evidence>
<dbReference type="PROSITE" id="PS51318">
    <property type="entry name" value="TAT"/>
    <property type="match status" value="1"/>
</dbReference>
<dbReference type="PROSITE" id="PS00196">
    <property type="entry name" value="COPPER_BLUE"/>
    <property type="match status" value="1"/>
</dbReference>
<protein>
    <submittedName>
        <fullName evidence="9">Halocyanin</fullName>
    </submittedName>
</protein>
<keyword evidence="7" id="KW-1133">Transmembrane helix</keyword>
<feature type="domain" description="Blue (type 1) copper" evidence="8">
    <location>
        <begin position="39"/>
        <end position="126"/>
    </location>
</feature>
<evidence type="ECO:0000256" key="2">
    <source>
        <dbReference type="ARBA" id="ARBA00022448"/>
    </source>
</evidence>
<keyword evidence="4" id="KW-0249">Electron transport</keyword>
<evidence type="ECO:0000256" key="4">
    <source>
        <dbReference type="ARBA" id="ARBA00022982"/>
    </source>
</evidence>
<dbReference type="Gene3D" id="2.60.40.420">
    <property type="entry name" value="Cupredoxins - blue copper proteins"/>
    <property type="match status" value="1"/>
</dbReference>
<proteinExistence type="predicted"/>
<keyword evidence="6 7" id="KW-0472">Membrane</keyword>
<evidence type="ECO:0000259" key="8">
    <source>
        <dbReference type="Pfam" id="PF00127"/>
    </source>
</evidence>
<dbReference type="EMBL" id="QMDX01000001">
    <property type="protein sequence ID" value="TSD15620.1"/>
    <property type="molecule type" value="Genomic_DNA"/>
</dbReference>
<evidence type="ECO:0000256" key="6">
    <source>
        <dbReference type="ARBA" id="ARBA00023136"/>
    </source>
</evidence>
<evidence type="ECO:0000256" key="5">
    <source>
        <dbReference type="ARBA" id="ARBA00023008"/>
    </source>
</evidence>
<evidence type="ECO:0000256" key="7">
    <source>
        <dbReference type="SAM" id="Phobius"/>
    </source>
</evidence>
<keyword evidence="3" id="KW-0479">Metal-binding</keyword>
<dbReference type="InterPro" id="IPR000923">
    <property type="entry name" value="BlueCu_1"/>
</dbReference>
<comment type="caution">
    <text evidence="9">The sequence shown here is derived from an EMBL/GenBank/DDBJ whole genome shotgun (WGS) entry which is preliminary data.</text>
</comment>
<accession>A0A554NF52</accession>
<dbReference type="Pfam" id="PF00127">
    <property type="entry name" value="Copper-bind"/>
    <property type="match status" value="1"/>
</dbReference>
<dbReference type="PANTHER" id="PTHR34192:SF10">
    <property type="entry name" value="PLASTOCYANIN MAJOR ISOFORM, CHLOROPLASTIC-RELATED"/>
    <property type="match status" value="1"/>
</dbReference>
<reference evidence="9 10" key="1">
    <citation type="submission" date="2018-06" db="EMBL/GenBank/DDBJ databases">
        <title>Natronomonas sp. F16-60 a new haloarchaeon isolated from a solar saltern of Isla Cristina, Huelva, Spain.</title>
        <authorList>
            <person name="Duran-Viseras A."/>
            <person name="Sanchez-Porro C."/>
            <person name="Ventosa A."/>
        </authorList>
    </citation>
    <scope>NUCLEOTIDE SEQUENCE [LARGE SCALE GENOMIC DNA]</scope>
    <source>
        <strain evidence="9 10">F16-60</strain>
    </source>
</reference>
<dbReference type="InterPro" id="IPR028871">
    <property type="entry name" value="BlueCu_1_BS"/>
</dbReference>
<comment type="subcellular location">
    <subcellularLocation>
        <location evidence="1">Membrane</location>
    </subcellularLocation>
</comment>
<dbReference type="RefSeq" id="WP_144260094.1">
    <property type="nucleotide sequence ID" value="NZ_QMDX01000001.1"/>
</dbReference>
<dbReference type="InterPro" id="IPR006311">
    <property type="entry name" value="TAT_signal"/>
</dbReference>
<feature type="transmembrane region" description="Helical" evidence="7">
    <location>
        <begin position="151"/>
        <end position="173"/>
    </location>
</feature>
<gene>
    <name evidence="9" type="ORF">DP107_00040</name>
</gene>
<evidence type="ECO:0000256" key="1">
    <source>
        <dbReference type="ARBA" id="ARBA00004370"/>
    </source>
</evidence>
<keyword evidence="10" id="KW-1185">Reference proteome</keyword>
<dbReference type="GO" id="GO:0009055">
    <property type="term" value="F:electron transfer activity"/>
    <property type="evidence" value="ECO:0007669"/>
    <property type="project" value="InterPro"/>
</dbReference>
<name>A0A554NF52_9EURY</name>
<keyword evidence="2" id="KW-0813">Transport</keyword>
<dbReference type="PANTHER" id="PTHR34192">
    <property type="entry name" value="PLASTOCYANIN MAJOR ISOFORM, CHLOROPLASTIC-RELATED"/>
    <property type="match status" value="1"/>
</dbReference>
<organism evidence="9 10">
    <name type="scientific">Haloglomus irregulare</name>
    <dbReference type="NCBI Taxonomy" id="2234134"/>
    <lineage>
        <taxon>Archaea</taxon>
        <taxon>Methanobacteriati</taxon>
        <taxon>Methanobacteriota</taxon>
        <taxon>Stenosarchaea group</taxon>
        <taxon>Halobacteria</taxon>
        <taxon>Halobacteriales</taxon>
        <taxon>Natronomonadaceae</taxon>
        <taxon>Haloglomus</taxon>
    </lineage>
</organism>
<sequence length="185" mass="19464">MNRREFLRTGAGATAVAAAASASTAGTAAAAETTEVAVGPGGNLVFEPSKVYVKPGDTVKWVWESDNHNVQVLSTPEGAEWAGTEGPKTQTYNTGHEYEHTFETKGTYEYQCFPHAPSMAGQVVVNDSGEAPSGGANKEADPKHMGVPIQAHFVGIATILAIFVSLMFTFFLLKYGESPHASGGN</sequence>
<keyword evidence="5" id="KW-0186">Copper</keyword>
<dbReference type="InterPro" id="IPR008972">
    <property type="entry name" value="Cupredoxin"/>
</dbReference>
<evidence type="ECO:0000256" key="3">
    <source>
        <dbReference type="ARBA" id="ARBA00022723"/>
    </source>
</evidence>